<accession>A0AAN7YJG9</accession>
<proteinExistence type="predicted"/>
<evidence type="ECO:0008006" key="3">
    <source>
        <dbReference type="Google" id="ProtNLM"/>
    </source>
</evidence>
<evidence type="ECO:0000313" key="1">
    <source>
        <dbReference type="EMBL" id="KAK5111216.1"/>
    </source>
</evidence>
<comment type="caution">
    <text evidence="1">The sequence shown here is derived from an EMBL/GenBank/DDBJ whole genome shotgun (WGS) entry which is preliminary data.</text>
</comment>
<evidence type="ECO:0000313" key="2">
    <source>
        <dbReference type="Proteomes" id="UP001310890"/>
    </source>
</evidence>
<protein>
    <recommendedName>
        <fullName evidence="3">Thioredoxin domain-containing protein</fullName>
    </recommendedName>
</protein>
<sequence>MSHHEITSKEDFDAAVKTEGKYVFILAYENTPPPNADEYAKKFEGKVACYQFDVGKGPKAKEVHGITATPCALIYKDGQLQKKVPGMAPAEMKEVGMMLSSA</sequence>
<gene>
    <name evidence="1" type="ORF">LTR62_005244</name>
</gene>
<reference evidence="1" key="1">
    <citation type="submission" date="2023-08" db="EMBL/GenBank/DDBJ databases">
        <title>Black Yeasts Isolated from many extreme environments.</title>
        <authorList>
            <person name="Coleine C."/>
            <person name="Stajich J.E."/>
            <person name="Selbmann L."/>
        </authorList>
    </citation>
    <scope>NUCLEOTIDE SEQUENCE</scope>
    <source>
        <strain evidence="1">CCFEE 5401</strain>
    </source>
</reference>
<dbReference type="SUPFAM" id="SSF52833">
    <property type="entry name" value="Thioredoxin-like"/>
    <property type="match status" value="1"/>
</dbReference>
<dbReference type="InterPro" id="IPR036249">
    <property type="entry name" value="Thioredoxin-like_sf"/>
</dbReference>
<dbReference type="Gene3D" id="3.40.30.10">
    <property type="entry name" value="Glutaredoxin"/>
    <property type="match status" value="1"/>
</dbReference>
<dbReference type="AlphaFoldDB" id="A0AAN7YJG9"/>
<dbReference type="Proteomes" id="UP001310890">
    <property type="component" value="Unassembled WGS sequence"/>
</dbReference>
<name>A0AAN7YJG9_9PEZI</name>
<organism evidence="1 2">
    <name type="scientific">Meristemomyces frigidus</name>
    <dbReference type="NCBI Taxonomy" id="1508187"/>
    <lineage>
        <taxon>Eukaryota</taxon>
        <taxon>Fungi</taxon>
        <taxon>Dikarya</taxon>
        <taxon>Ascomycota</taxon>
        <taxon>Pezizomycotina</taxon>
        <taxon>Dothideomycetes</taxon>
        <taxon>Dothideomycetidae</taxon>
        <taxon>Mycosphaerellales</taxon>
        <taxon>Teratosphaeriaceae</taxon>
        <taxon>Meristemomyces</taxon>
    </lineage>
</organism>
<dbReference type="EMBL" id="JAVRRL010000041">
    <property type="protein sequence ID" value="KAK5111216.1"/>
    <property type="molecule type" value="Genomic_DNA"/>
</dbReference>